<gene>
    <name evidence="4" type="primary">porU</name>
    <name evidence="4" type="ORF">EJB19_01060</name>
</gene>
<reference evidence="4" key="1">
    <citation type="submission" date="2018-12" db="EMBL/GenBank/DDBJ databases">
        <title>Draft genome sequence of Flaovobacterium columnare BGFS27 isolated from channel catfish in Alabama.</title>
        <authorList>
            <person name="Cai W."/>
            <person name="Arias C."/>
        </authorList>
    </citation>
    <scope>NUCLEOTIDE SEQUENCE [LARGE SCALE GENOMIC DNA]</scope>
    <source>
        <strain evidence="4">BGFS27</strain>
    </source>
</reference>
<dbReference type="EMBL" id="RWGX01000002">
    <property type="protein sequence ID" value="RVU89461.1"/>
    <property type="molecule type" value="Genomic_DNA"/>
</dbReference>
<proteinExistence type="predicted"/>
<dbReference type="CDD" id="cd02258">
    <property type="entry name" value="Peptidase_C25_N"/>
    <property type="match status" value="1"/>
</dbReference>
<dbReference type="InterPro" id="IPR029031">
    <property type="entry name" value="Gingipain_N_sf"/>
</dbReference>
<dbReference type="Gene3D" id="3.40.50.1460">
    <property type="match status" value="1"/>
</dbReference>
<name>A0AA94F217_9FLAO</name>
<evidence type="ECO:0000256" key="1">
    <source>
        <dbReference type="ARBA" id="ARBA00022729"/>
    </source>
</evidence>
<dbReference type="InterPro" id="IPR001769">
    <property type="entry name" value="Gingipain"/>
</dbReference>
<accession>A0AA94F217</accession>
<evidence type="ECO:0000313" key="4">
    <source>
        <dbReference type="EMBL" id="RVU89461.1"/>
    </source>
</evidence>
<comment type="caution">
    <text evidence="4">The sequence shown here is derived from an EMBL/GenBank/DDBJ whole genome shotgun (WGS) entry which is preliminary data.</text>
</comment>
<keyword evidence="1 2" id="KW-0732">Signal</keyword>
<dbReference type="AlphaFoldDB" id="A0AA94F217"/>
<evidence type="ECO:0000256" key="2">
    <source>
        <dbReference type="SAM" id="SignalP"/>
    </source>
</evidence>
<protein>
    <submittedName>
        <fullName evidence="4">Type IX secretion system sortase PorU</fullName>
    </submittedName>
</protein>
<dbReference type="SUPFAM" id="SSF52129">
    <property type="entry name" value="Caspase-like"/>
    <property type="match status" value="1"/>
</dbReference>
<organism evidence="4">
    <name type="scientific">Flavobacterium columnare</name>
    <dbReference type="NCBI Taxonomy" id="996"/>
    <lineage>
        <taxon>Bacteria</taxon>
        <taxon>Pseudomonadati</taxon>
        <taxon>Bacteroidota</taxon>
        <taxon>Flavobacteriia</taxon>
        <taxon>Flavobacteriales</taxon>
        <taxon>Flavobacteriaceae</taxon>
        <taxon>Flavobacterium</taxon>
    </lineage>
</organism>
<dbReference type="InterPro" id="IPR026444">
    <property type="entry name" value="Secre_tail"/>
</dbReference>
<feature type="chain" id="PRO_5043279290" evidence="2">
    <location>
        <begin position="19"/>
        <end position="1273"/>
    </location>
</feature>
<dbReference type="GO" id="GO:0006508">
    <property type="term" value="P:proteolysis"/>
    <property type="evidence" value="ECO:0007669"/>
    <property type="project" value="InterPro"/>
</dbReference>
<dbReference type="NCBIfam" id="TIGR04183">
    <property type="entry name" value="Por_Secre_tail"/>
    <property type="match status" value="1"/>
</dbReference>
<dbReference type="Gene3D" id="3.40.50.10390">
    <property type="entry name" value="Gingipain r, domain 1"/>
    <property type="match status" value="1"/>
</dbReference>
<dbReference type="NCBIfam" id="NF033707">
    <property type="entry name" value="T9SS_sortase"/>
    <property type="match status" value="1"/>
</dbReference>
<dbReference type="GO" id="GO:0008234">
    <property type="term" value="F:cysteine-type peptidase activity"/>
    <property type="evidence" value="ECO:0007669"/>
    <property type="project" value="InterPro"/>
</dbReference>
<evidence type="ECO:0000259" key="3">
    <source>
        <dbReference type="Pfam" id="PF01364"/>
    </source>
</evidence>
<feature type="domain" description="Gingipain" evidence="3">
    <location>
        <begin position="542"/>
        <end position="909"/>
    </location>
</feature>
<dbReference type="InterPro" id="IPR029030">
    <property type="entry name" value="Caspase-like_dom_sf"/>
</dbReference>
<feature type="signal peptide" evidence="2">
    <location>
        <begin position="1"/>
        <end position="18"/>
    </location>
</feature>
<sequence>MRWFLFFFSFLYSVCLNAQWSGNIELRWTTKPLKYDETRVVMIPNFQPESLVFSFENNSLLFSQKIAENVFSEEGSLKCYNLITEEIEESLLGVLDLKRINNVVDFKLKNITFRDENSVVLSFNPIYKEGNVYKRIVSFNYSFGEMRSQKMLARSRASVLQNSVLRNGKWKKFYVGKSGVYKITKSFLSQLGVDVNVDPRTLKIYGNGGAMIPLLNSENPYLDLQENAIQVVGEEDGIFDDSDYILFYGLGMDKWSEENMTHNNLYADKSYYYITTEGDKGKRIQTKVQPIGSAHVFFDKYDFYVYHEIDKYNIGEFGRRWFGEELHLKSNYTFDFLVPNIALGDDVEIKFSSVATSSKPSSINVVVNGIDRGRTNFFGISDLSTVKGQEGFFVSRYKENTSNTLSISLSYNNNGVPSAKAYLDFLSVTAKSNLIGYGKQFGFRINQIENNPLIAQYNLKNVGQIREIWEVTDFDSVSKINKGTENDFSFLSFIDDKVHEYVVVEPNDYYSPISDEMSSVVNQDLKGTIFLDENNEVQPIDYLIVTPKILKSQADRLANFHKNYSKLNVKVVDLDAIYNEFSAGKQDIGAIRNLVRYLYEVAPKGKKISYLCLFGDASFDYKDRIKNNTNLVPNLQSLGSFTLSDSFVSDEFFGMLDPNEGRMTGTEGCDIAVGRILAKDVLQAQQMVDKIIQYHDKKSMGKWRNNLVFLSDDVDKDSDATLQVNLNNMADAIVLNRPSFNAKKIFTDAYEQIITSGGQKYPKAKEEFLNSFSQGALAMIYIGHGGESGLASERLFELADIKSLTNPYKFPLFMTVTCEFTRYDNPLRDTGGEVAFQNPYGGPVALISTSRLIYQFIGEQYNLLIAPYLFGYSNKGKVSIAEAVRLAKREALNVGNHVISFIGDPAMKLAIPDPKAIITHVNDEPIADYKGSLSALSKVKISGEIQSEKGQLENDYEGELFVSIFDKFVDKTTLANDGILPKLSFKSIGETIFRGNANVKEGKFQFNFVVPKDISIPIGNGKVSFYVAENAGIKDRTGNDLNIKIGGVNQNAQQDNSPPKMELYINDKTFVAGSIVNQTPILIIELQDENGINTAGGIGHDIVAYLDGDETKPIILNDFYNSTKDDFTKGVINYQFAKLSSGTHTLTVKAWDVYNNVVSADLKFVVIDDSELVLTNVLNYPNPFVNHTEFWFTHNKPFEPLEVQIQVMTITGKIVWTKNQTISTTGFLSRDLKWDGRDDFGDKIAKGVYLYKLTVKSILSNKKAEKIEKLVIL</sequence>
<dbReference type="Pfam" id="PF01364">
    <property type="entry name" value="Peptidase_C25"/>
    <property type="match status" value="1"/>
</dbReference>
<dbReference type="Gene3D" id="2.60.40.4070">
    <property type="match status" value="1"/>
</dbReference>